<protein>
    <submittedName>
        <fullName evidence="2">ADP-ribose pyrophosphatase</fullName>
    </submittedName>
</protein>
<dbReference type="InterPro" id="IPR029401">
    <property type="entry name" value="Nudix_N"/>
</dbReference>
<feature type="domain" description="Nudix hydrolase" evidence="1">
    <location>
        <begin position="36"/>
        <end position="159"/>
    </location>
</feature>
<dbReference type="EMBL" id="AP014936">
    <property type="protein sequence ID" value="BAU47946.1"/>
    <property type="molecule type" value="Genomic_DNA"/>
</dbReference>
<evidence type="ECO:0000313" key="3">
    <source>
        <dbReference type="Proteomes" id="UP000218899"/>
    </source>
</evidence>
<dbReference type="OrthoDB" id="5417595at2"/>
<keyword evidence="3" id="KW-1185">Reference proteome</keyword>
<evidence type="ECO:0000313" key="2">
    <source>
        <dbReference type="EMBL" id="BAU47946.1"/>
    </source>
</evidence>
<gene>
    <name evidence="2" type="ORF">SVA_1381</name>
</gene>
<reference evidence="2 3" key="1">
    <citation type="submission" date="2015-08" db="EMBL/GenBank/DDBJ databases">
        <title>Complete genome sequence of Sulfurifustis variabilis.</title>
        <authorList>
            <person name="Miura A."/>
            <person name="Kojima H."/>
            <person name="Fukui M."/>
        </authorList>
    </citation>
    <scope>NUCLEOTIDE SEQUENCE [LARGE SCALE GENOMIC DNA]</scope>
    <source>
        <strain evidence="3">skN76</strain>
    </source>
</reference>
<dbReference type="GO" id="GO:0003824">
    <property type="term" value="F:catalytic activity"/>
    <property type="evidence" value="ECO:0007669"/>
    <property type="project" value="UniProtKB-ARBA"/>
</dbReference>
<proteinExistence type="predicted"/>
<dbReference type="KEGG" id="sva:SVA_1381"/>
<dbReference type="SUPFAM" id="SSF55811">
    <property type="entry name" value="Nudix"/>
    <property type="match status" value="1"/>
</dbReference>
<sequence>MKYCSLCGAPVEQRVPDGDNLPRHVCGQCGTIHYTNPKVVVGCIPRWEDRILLCRRAIEPRLGLWTLPAGFLENEETTIEGAMRETLEEASARVEVKDLYTLFNLPHVNQIYVMFLGDLLDLDYGPGPESLEVDLYREEEIPWDRIAFPVVEQTLRLFYEDRRRGSFGVHTGDIRRLPGEGRVYDIRMLKGR</sequence>
<dbReference type="AlphaFoldDB" id="A0A1B4V311"/>
<dbReference type="InterPro" id="IPR015797">
    <property type="entry name" value="NUDIX_hydrolase-like_dom_sf"/>
</dbReference>
<dbReference type="PANTHER" id="PTHR43222:SF2">
    <property type="entry name" value="NUDIX HYDROLASE 23, CHLOROPLASTIC"/>
    <property type="match status" value="1"/>
</dbReference>
<dbReference type="Gene3D" id="2.20.70.10">
    <property type="match status" value="1"/>
</dbReference>
<dbReference type="Gene3D" id="3.90.79.10">
    <property type="entry name" value="Nucleoside Triphosphate Pyrophosphohydrolase"/>
    <property type="match status" value="1"/>
</dbReference>
<dbReference type="PANTHER" id="PTHR43222">
    <property type="entry name" value="NUDIX HYDROLASE 23"/>
    <property type="match status" value="1"/>
</dbReference>
<dbReference type="Pfam" id="PF14803">
    <property type="entry name" value="Zn_ribbon_Nudix"/>
    <property type="match status" value="1"/>
</dbReference>
<evidence type="ECO:0000259" key="1">
    <source>
        <dbReference type="PROSITE" id="PS51462"/>
    </source>
</evidence>
<dbReference type="CDD" id="cd04511">
    <property type="entry name" value="NUDIX_Hydrolase"/>
    <property type="match status" value="1"/>
</dbReference>
<dbReference type="InterPro" id="IPR000086">
    <property type="entry name" value="NUDIX_hydrolase_dom"/>
</dbReference>
<dbReference type="RefSeq" id="WP_096460504.1">
    <property type="nucleotide sequence ID" value="NZ_AP014936.1"/>
</dbReference>
<dbReference type="Pfam" id="PF00293">
    <property type="entry name" value="NUDIX"/>
    <property type="match status" value="1"/>
</dbReference>
<accession>A0A1B4V311</accession>
<name>A0A1B4V311_9GAMM</name>
<dbReference type="Proteomes" id="UP000218899">
    <property type="component" value="Chromosome"/>
</dbReference>
<organism evidence="2 3">
    <name type="scientific">Sulfurifustis variabilis</name>
    <dbReference type="NCBI Taxonomy" id="1675686"/>
    <lineage>
        <taxon>Bacteria</taxon>
        <taxon>Pseudomonadati</taxon>
        <taxon>Pseudomonadota</taxon>
        <taxon>Gammaproteobacteria</taxon>
        <taxon>Acidiferrobacterales</taxon>
        <taxon>Acidiferrobacteraceae</taxon>
        <taxon>Sulfurifustis</taxon>
    </lineage>
</organism>
<dbReference type="PROSITE" id="PS51462">
    <property type="entry name" value="NUDIX"/>
    <property type="match status" value="1"/>
</dbReference>